<accession>A0A931IHW2</accession>
<dbReference type="PROSITE" id="PS51819">
    <property type="entry name" value="VOC"/>
    <property type="match status" value="1"/>
</dbReference>
<dbReference type="InterPro" id="IPR037523">
    <property type="entry name" value="VOC_core"/>
</dbReference>
<dbReference type="RefSeq" id="WP_196153188.1">
    <property type="nucleotide sequence ID" value="NZ_JADMLG010000018.1"/>
</dbReference>
<dbReference type="InterPro" id="IPR004360">
    <property type="entry name" value="Glyas_Fos-R_dOase_dom"/>
</dbReference>
<evidence type="ECO:0000256" key="1">
    <source>
        <dbReference type="ARBA" id="ARBA00022723"/>
    </source>
</evidence>
<dbReference type="PROSITE" id="PS00934">
    <property type="entry name" value="GLYOXALASE_I_1"/>
    <property type="match status" value="1"/>
</dbReference>
<name>A0A931IHW2_9NOCA</name>
<evidence type="ECO:0000259" key="2">
    <source>
        <dbReference type="PROSITE" id="PS51819"/>
    </source>
</evidence>
<evidence type="ECO:0000313" key="4">
    <source>
        <dbReference type="Proteomes" id="UP000655751"/>
    </source>
</evidence>
<dbReference type="Gene3D" id="3.10.180.10">
    <property type="entry name" value="2,3-Dihydroxybiphenyl 1,2-Dioxygenase, domain 1"/>
    <property type="match status" value="1"/>
</dbReference>
<dbReference type="Proteomes" id="UP000655751">
    <property type="component" value="Unassembled WGS sequence"/>
</dbReference>
<dbReference type="AlphaFoldDB" id="A0A931IHW2"/>
<keyword evidence="1" id="KW-0479">Metal-binding</keyword>
<dbReference type="PANTHER" id="PTHR21366">
    <property type="entry name" value="GLYOXALASE FAMILY PROTEIN"/>
    <property type="match status" value="1"/>
</dbReference>
<dbReference type="CDD" id="cd07253">
    <property type="entry name" value="GLOD5"/>
    <property type="match status" value="1"/>
</dbReference>
<sequence length="138" mass="15044">MKYRRLDHTVLTVADVAATVQFYGQVLGMEVLTFDSLRKGRKALKFGDSKINIHEYGNEIPPHAQNPGPGTEHLCFIVEDPIAEVEQRIRSAGGVIEDGPVERTGALGPILSVYIRDPDGNLIEISNYIDDAAAAKGL</sequence>
<dbReference type="InterPro" id="IPR050383">
    <property type="entry name" value="GlyoxalaseI/FosfomycinResist"/>
</dbReference>
<dbReference type="InterPro" id="IPR018146">
    <property type="entry name" value="Glyoxalase_1_CS"/>
</dbReference>
<comment type="caution">
    <text evidence="3">The sequence shown here is derived from an EMBL/GenBank/DDBJ whole genome shotgun (WGS) entry which is preliminary data.</text>
</comment>
<dbReference type="EMBL" id="JADMLG010000018">
    <property type="protein sequence ID" value="MBH0780883.1"/>
    <property type="molecule type" value="Genomic_DNA"/>
</dbReference>
<dbReference type="GO" id="GO:0046872">
    <property type="term" value="F:metal ion binding"/>
    <property type="evidence" value="ECO:0007669"/>
    <property type="project" value="UniProtKB-KW"/>
</dbReference>
<gene>
    <name evidence="3" type="ORF">IT779_31895</name>
</gene>
<evidence type="ECO:0000313" key="3">
    <source>
        <dbReference type="EMBL" id="MBH0780883.1"/>
    </source>
</evidence>
<dbReference type="SUPFAM" id="SSF54593">
    <property type="entry name" value="Glyoxalase/Bleomycin resistance protein/Dihydroxybiphenyl dioxygenase"/>
    <property type="match status" value="1"/>
</dbReference>
<protein>
    <submittedName>
        <fullName evidence="3">VOC family protein</fullName>
    </submittedName>
</protein>
<dbReference type="GO" id="GO:0004462">
    <property type="term" value="F:lactoylglutathione lyase activity"/>
    <property type="evidence" value="ECO:0007669"/>
    <property type="project" value="InterPro"/>
</dbReference>
<dbReference type="Pfam" id="PF00903">
    <property type="entry name" value="Glyoxalase"/>
    <property type="match status" value="1"/>
</dbReference>
<reference evidence="3" key="1">
    <citation type="submission" date="2020-11" db="EMBL/GenBank/DDBJ databases">
        <title>Nocardia NEAU-351.nov., a novel actinomycete isolated from the cow dung.</title>
        <authorList>
            <person name="Zhang X."/>
        </authorList>
    </citation>
    <scope>NUCLEOTIDE SEQUENCE</scope>
    <source>
        <strain evidence="3">NEAU-351</strain>
    </source>
</reference>
<proteinExistence type="predicted"/>
<dbReference type="InterPro" id="IPR029068">
    <property type="entry name" value="Glyas_Bleomycin-R_OHBP_Dase"/>
</dbReference>
<dbReference type="PANTHER" id="PTHR21366:SF14">
    <property type="entry name" value="GLYOXALASE DOMAIN-CONTAINING PROTEIN 5"/>
    <property type="match status" value="1"/>
</dbReference>
<organism evidence="3 4">
    <name type="scientific">Nocardia bovistercoris</name>
    <dbReference type="NCBI Taxonomy" id="2785916"/>
    <lineage>
        <taxon>Bacteria</taxon>
        <taxon>Bacillati</taxon>
        <taxon>Actinomycetota</taxon>
        <taxon>Actinomycetes</taxon>
        <taxon>Mycobacteriales</taxon>
        <taxon>Nocardiaceae</taxon>
        <taxon>Nocardia</taxon>
    </lineage>
</organism>
<keyword evidence="4" id="KW-1185">Reference proteome</keyword>
<feature type="domain" description="VOC" evidence="2">
    <location>
        <begin position="5"/>
        <end position="128"/>
    </location>
</feature>